<feature type="transmembrane region" description="Helical" evidence="6">
    <location>
        <begin position="46"/>
        <end position="66"/>
    </location>
</feature>
<name>A0A1M5LYH4_9FLAO</name>
<evidence type="ECO:0000256" key="6">
    <source>
        <dbReference type="SAM" id="Phobius"/>
    </source>
</evidence>
<keyword evidence="5 6" id="KW-0472">Membrane</keyword>
<feature type="transmembrane region" description="Helical" evidence="6">
    <location>
        <begin position="86"/>
        <end position="106"/>
    </location>
</feature>
<evidence type="ECO:0000256" key="3">
    <source>
        <dbReference type="ARBA" id="ARBA00022692"/>
    </source>
</evidence>
<dbReference type="OrthoDB" id="9815702at2"/>
<feature type="transmembrane region" description="Helical" evidence="6">
    <location>
        <begin position="170"/>
        <end position="193"/>
    </location>
</feature>
<evidence type="ECO:0000256" key="1">
    <source>
        <dbReference type="ARBA" id="ARBA00004651"/>
    </source>
</evidence>
<feature type="transmembrane region" description="Helical" evidence="6">
    <location>
        <begin position="446"/>
        <end position="466"/>
    </location>
</feature>
<dbReference type="PANTHER" id="PTHR30250:SF11">
    <property type="entry name" value="O-ANTIGEN TRANSPORTER-RELATED"/>
    <property type="match status" value="1"/>
</dbReference>
<feature type="transmembrane region" description="Helical" evidence="6">
    <location>
        <begin position="12"/>
        <end position="31"/>
    </location>
</feature>
<dbReference type="InterPro" id="IPR050833">
    <property type="entry name" value="Poly_Biosynth_Transport"/>
</dbReference>
<dbReference type="GO" id="GO:0005886">
    <property type="term" value="C:plasma membrane"/>
    <property type="evidence" value="ECO:0007669"/>
    <property type="project" value="UniProtKB-SubCell"/>
</dbReference>
<feature type="transmembrane region" description="Helical" evidence="6">
    <location>
        <begin position="143"/>
        <end position="164"/>
    </location>
</feature>
<keyword evidence="4 6" id="KW-1133">Transmembrane helix</keyword>
<reference evidence="8" key="1">
    <citation type="submission" date="2016-11" db="EMBL/GenBank/DDBJ databases">
        <authorList>
            <person name="Varghese N."/>
            <person name="Submissions S."/>
        </authorList>
    </citation>
    <scope>NUCLEOTIDE SEQUENCE [LARGE SCALE GENOMIC DNA]</scope>
    <source>
        <strain evidence="8">DSM 19055</strain>
    </source>
</reference>
<dbReference type="RefSeq" id="WP_073060966.1">
    <property type="nucleotide sequence ID" value="NZ_FQWT01000001.1"/>
</dbReference>
<keyword evidence="3 6" id="KW-0812">Transmembrane</keyword>
<sequence>MKERSVKTNYFLNLFRVASSALVGVFIMPYINKILGPESIGKVEYVYVIINYFILFSALGIPMYGIREISKVKNNLEERTKATVELLSILFITSILSYIILLGVLYNLNYFASYKDLILLMSSMIFLTNIGAEWYFQGMEDQLYITVRYVIVRVVTIFLIFYSINSPDDYLMYAFIMVLTICGSNLFNLFYLVKTLNFKSIKIRELHLKRHMKPVLTIFVATISVNIYLQLDNFLIGSLVGDKYVGYYSVSNKLVRFVISFITIIGTVMLPRLSSLYNTDLKSYYMYLKQSFNIILLLAIPSTIIFLVYAENIINLMAGPEFKESIVTMQIMSPLCIIVGLAYFIGYLLLYTQHKEKIYTIAVIISALFSLSVNFFIIKLYYHNGAALVSVLAELFAIVIMFYIERKEVKKMSIFNRNFIKIIFCSIIVFSIALLIKIKIDLSNVFILLISLALSYILYYLLLFIVRETTISEFVYIGLNKLKKTNK</sequence>
<feature type="transmembrane region" description="Helical" evidence="6">
    <location>
        <begin position="330"/>
        <end position="351"/>
    </location>
</feature>
<feature type="transmembrane region" description="Helical" evidence="6">
    <location>
        <begin position="384"/>
        <end position="404"/>
    </location>
</feature>
<dbReference type="PANTHER" id="PTHR30250">
    <property type="entry name" value="PST FAMILY PREDICTED COLANIC ACID TRANSPORTER"/>
    <property type="match status" value="1"/>
</dbReference>
<feature type="transmembrane region" description="Helical" evidence="6">
    <location>
        <begin position="419"/>
        <end position="440"/>
    </location>
</feature>
<feature type="transmembrane region" description="Helical" evidence="6">
    <location>
        <begin position="214"/>
        <end position="231"/>
    </location>
</feature>
<keyword evidence="8" id="KW-1185">Reference proteome</keyword>
<feature type="transmembrane region" description="Helical" evidence="6">
    <location>
        <begin position="254"/>
        <end position="271"/>
    </location>
</feature>
<evidence type="ECO:0000313" key="7">
    <source>
        <dbReference type="EMBL" id="SHG69699.1"/>
    </source>
</evidence>
<keyword evidence="2" id="KW-1003">Cell membrane</keyword>
<dbReference type="Proteomes" id="UP000184047">
    <property type="component" value="Unassembled WGS sequence"/>
</dbReference>
<evidence type="ECO:0000256" key="5">
    <source>
        <dbReference type="ARBA" id="ARBA00023136"/>
    </source>
</evidence>
<proteinExistence type="predicted"/>
<dbReference type="STRING" id="421058.SAMN05421866_1251"/>
<evidence type="ECO:0000256" key="4">
    <source>
        <dbReference type="ARBA" id="ARBA00022989"/>
    </source>
</evidence>
<dbReference type="AlphaFoldDB" id="A0A1M5LYH4"/>
<feature type="transmembrane region" description="Helical" evidence="6">
    <location>
        <begin position="118"/>
        <end position="136"/>
    </location>
</feature>
<dbReference type="Pfam" id="PF01943">
    <property type="entry name" value="Polysacc_synt"/>
    <property type="match status" value="1"/>
</dbReference>
<dbReference type="EMBL" id="FQWT01000001">
    <property type="protein sequence ID" value="SHG69699.1"/>
    <property type="molecule type" value="Genomic_DNA"/>
</dbReference>
<protein>
    <submittedName>
        <fullName evidence="7">Membrane protein involved in the export of O-antigen and teichoic acid</fullName>
    </submittedName>
</protein>
<feature type="transmembrane region" description="Helical" evidence="6">
    <location>
        <begin position="292"/>
        <end position="310"/>
    </location>
</feature>
<dbReference type="CDD" id="cd13128">
    <property type="entry name" value="MATE_Wzx_like"/>
    <property type="match status" value="1"/>
</dbReference>
<dbReference type="InterPro" id="IPR002797">
    <property type="entry name" value="Polysacc_synth"/>
</dbReference>
<comment type="subcellular location">
    <subcellularLocation>
        <location evidence="1">Cell membrane</location>
        <topology evidence="1">Multi-pass membrane protein</topology>
    </subcellularLocation>
</comment>
<organism evidence="7 8">
    <name type="scientific">Chryseobacterium oranimense</name>
    <dbReference type="NCBI Taxonomy" id="421058"/>
    <lineage>
        <taxon>Bacteria</taxon>
        <taxon>Pseudomonadati</taxon>
        <taxon>Bacteroidota</taxon>
        <taxon>Flavobacteriia</taxon>
        <taxon>Flavobacteriales</taxon>
        <taxon>Weeksellaceae</taxon>
        <taxon>Chryseobacterium group</taxon>
        <taxon>Chryseobacterium</taxon>
    </lineage>
</organism>
<accession>A0A1M5LYH4</accession>
<evidence type="ECO:0000256" key="2">
    <source>
        <dbReference type="ARBA" id="ARBA00022475"/>
    </source>
</evidence>
<gene>
    <name evidence="7" type="ORF">SAMN05421866_1251</name>
</gene>
<evidence type="ECO:0000313" key="8">
    <source>
        <dbReference type="Proteomes" id="UP000184047"/>
    </source>
</evidence>
<feature type="transmembrane region" description="Helical" evidence="6">
    <location>
        <begin position="358"/>
        <end position="378"/>
    </location>
</feature>